<feature type="domain" description="Peptidase M48" evidence="8">
    <location>
        <begin position="71"/>
        <end position="253"/>
    </location>
</feature>
<evidence type="ECO:0000313" key="9">
    <source>
        <dbReference type="EMBL" id="MDQ2070053.1"/>
    </source>
</evidence>
<proteinExistence type="inferred from homology"/>
<gene>
    <name evidence="9" type="ORF">RBH19_09210</name>
</gene>
<reference evidence="9 10" key="1">
    <citation type="submission" date="2023-08" db="EMBL/GenBank/DDBJ databases">
        <title>Whole-genome sequencing of halo(alkali)philic microorganisms from hypersaline lakes.</title>
        <authorList>
            <person name="Sorokin D.Y."/>
            <person name="Abbas B."/>
            <person name="Merkel A.Y."/>
        </authorList>
    </citation>
    <scope>NUCLEOTIDE SEQUENCE [LARGE SCALE GENOMIC DNA]</scope>
    <source>
        <strain evidence="9 10">AB-CW4</strain>
    </source>
</reference>
<evidence type="ECO:0000313" key="10">
    <source>
        <dbReference type="Proteomes" id="UP001239019"/>
    </source>
</evidence>
<evidence type="ECO:0000256" key="7">
    <source>
        <dbReference type="SAM" id="SignalP"/>
    </source>
</evidence>
<dbReference type="InterPro" id="IPR001915">
    <property type="entry name" value="Peptidase_M48"/>
</dbReference>
<dbReference type="RefSeq" id="WP_306728550.1">
    <property type="nucleotide sequence ID" value="NZ_JAVDDT010000005.1"/>
</dbReference>
<evidence type="ECO:0000256" key="3">
    <source>
        <dbReference type="ARBA" id="ARBA00022801"/>
    </source>
</evidence>
<sequence length="277" mass="30382">MRPLATIIAAVAGLALSTTLLASDPHPRQRLHQIQPVAEAEANERAEIRVGREVAARILARHALHPDDELQRYVNRVGVALALHGTRPDLDFHFGVIESGQVNAYAAPGGYIFITSEALALMEDEAELAAVLAHEIAHVDRRHIVEALGIRAPESSPMAGLTRFFGGATEVAQVFFSQAVDQVLSVLFEEGLRHEDEFEADRDGVLLAARAGYDPGGLGRFLQRLSESADRRAVDEVADTHPATSERLKRLTALQDEENLSAIEGYRRQARFQRHVP</sequence>
<name>A0ABU0W7P0_9GAMM</name>
<keyword evidence="7" id="KW-0732">Signal</keyword>
<dbReference type="Pfam" id="PF01435">
    <property type="entry name" value="Peptidase_M48"/>
    <property type="match status" value="1"/>
</dbReference>
<evidence type="ECO:0000256" key="6">
    <source>
        <dbReference type="RuleBase" id="RU003983"/>
    </source>
</evidence>
<keyword evidence="10" id="KW-1185">Reference proteome</keyword>
<dbReference type="EMBL" id="JAVDDT010000005">
    <property type="protein sequence ID" value="MDQ2070053.1"/>
    <property type="molecule type" value="Genomic_DNA"/>
</dbReference>
<feature type="chain" id="PRO_5046119334" evidence="7">
    <location>
        <begin position="23"/>
        <end position="277"/>
    </location>
</feature>
<evidence type="ECO:0000256" key="5">
    <source>
        <dbReference type="ARBA" id="ARBA00023049"/>
    </source>
</evidence>
<evidence type="ECO:0000256" key="2">
    <source>
        <dbReference type="ARBA" id="ARBA00022723"/>
    </source>
</evidence>
<dbReference type="EC" id="3.4.24.-" evidence="9"/>
<feature type="signal peptide" evidence="7">
    <location>
        <begin position="1"/>
        <end position="22"/>
    </location>
</feature>
<dbReference type="Proteomes" id="UP001239019">
    <property type="component" value="Unassembled WGS sequence"/>
</dbReference>
<protein>
    <submittedName>
        <fullName evidence="9">M48 family metalloprotease</fullName>
        <ecNumber evidence="9">3.4.24.-</ecNumber>
    </submittedName>
</protein>
<dbReference type="GO" id="GO:0008237">
    <property type="term" value="F:metallopeptidase activity"/>
    <property type="evidence" value="ECO:0007669"/>
    <property type="project" value="UniProtKB-KW"/>
</dbReference>
<comment type="cofactor">
    <cofactor evidence="6">
        <name>Zn(2+)</name>
        <dbReference type="ChEBI" id="CHEBI:29105"/>
    </cofactor>
    <text evidence="6">Binds 1 zinc ion per subunit.</text>
</comment>
<keyword evidence="5 6" id="KW-0482">Metalloprotease</keyword>
<dbReference type="Gene3D" id="3.30.2010.10">
    <property type="entry name" value="Metalloproteases ('zincins'), catalytic domain"/>
    <property type="match status" value="1"/>
</dbReference>
<evidence type="ECO:0000259" key="8">
    <source>
        <dbReference type="Pfam" id="PF01435"/>
    </source>
</evidence>
<dbReference type="PANTHER" id="PTHR22726">
    <property type="entry name" value="METALLOENDOPEPTIDASE OMA1"/>
    <property type="match status" value="1"/>
</dbReference>
<keyword evidence="3 6" id="KW-0378">Hydrolase</keyword>
<evidence type="ECO:0000256" key="1">
    <source>
        <dbReference type="ARBA" id="ARBA00022670"/>
    </source>
</evidence>
<dbReference type="PANTHER" id="PTHR22726:SF1">
    <property type="entry name" value="METALLOENDOPEPTIDASE OMA1, MITOCHONDRIAL"/>
    <property type="match status" value="1"/>
</dbReference>
<comment type="similarity">
    <text evidence="6">Belongs to the peptidase M48 family.</text>
</comment>
<keyword evidence="4 6" id="KW-0862">Zinc</keyword>
<keyword evidence="2" id="KW-0479">Metal-binding</keyword>
<evidence type="ECO:0000256" key="4">
    <source>
        <dbReference type="ARBA" id="ARBA00022833"/>
    </source>
</evidence>
<dbReference type="InterPro" id="IPR051156">
    <property type="entry name" value="Mito/Outer_Membr_Metalloprot"/>
</dbReference>
<comment type="caution">
    <text evidence="9">The sequence shown here is derived from an EMBL/GenBank/DDBJ whole genome shotgun (WGS) entry which is preliminary data.</text>
</comment>
<organism evidence="9 10">
    <name type="scientific">Natronospira bacteriovora</name>
    <dbReference type="NCBI Taxonomy" id="3069753"/>
    <lineage>
        <taxon>Bacteria</taxon>
        <taxon>Pseudomonadati</taxon>
        <taxon>Pseudomonadota</taxon>
        <taxon>Gammaproteobacteria</taxon>
        <taxon>Natronospirales</taxon>
        <taxon>Natronospiraceae</taxon>
        <taxon>Natronospira</taxon>
    </lineage>
</organism>
<accession>A0ABU0W7P0</accession>
<keyword evidence="1 6" id="KW-0645">Protease</keyword>